<protein>
    <submittedName>
        <fullName evidence="1">Uncharacterized protein</fullName>
    </submittedName>
</protein>
<evidence type="ECO:0000313" key="1">
    <source>
        <dbReference type="EMBL" id="CAB4203028.1"/>
    </source>
</evidence>
<dbReference type="EMBL" id="LR797316">
    <property type="protein sequence ID" value="CAB4203028.1"/>
    <property type="molecule type" value="Genomic_DNA"/>
</dbReference>
<organism evidence="1">
    <name type="scientific">uncultured Caudovirales phage</name>
    <dbReference type="NCBI Taxonomy" id="2100421"/>
    <lineage>
        <taxon>Viruses</taxon>
        <taxon>Duplodnaviria</taxon>
        <taxon>Heunggongvirae</taxon>
        <taxon>Uroviricota</taxon>
        <taxon>Caudoviricetes</taxon>
        <taxon>Peduoviridae</taxon>
        <taxon>Maltschvirus</taxon>
        <taxon>Maltschvirus maltsch</taxon>
    </lineage>
</organism>
<gene>
    <name evidence="1" type="ORF">UFOVP1365_20</name>
</gene>
<accession>A0A6J5S030</accession>
<proteinExistence type="predicted"/>
<sequence>MSRITDFVAVGFGAEKAKVLSEEKTTSAATRTVNTGLTAAGTTITDALALTKFINIVSTAALNTGAKLPSVWPVGQWGLVQNNGVNPINLFPPSASLTINGGSAGAAVTIAAAAGNLIIRHSTTDFGAYVLAKEA</sequence>
<name>A0A6J5S030_9CAUD</name>
<reference evidence="1" key="1">
    <citation type="submission" date="2020-05" db="EMBL/GenBank/DDBJ databases">
        <authorList>
            <person name="Chiriac C."/>
            <person name="Salcher M."/>
            <person name="Ghai R."/>
            <person name="Kavagutti S V."/>
        </authorList>
    </citation>
    <scope>NUCLEOTIDE SEQUENCE</scope>
</reference>